<evidence type="ECO:0000313" key="5">
    <source>
        <dbReference type="EMBL" id="UTW07058.1"/>
    </source>
</evidence>
<dbReference type="Pfam" id="PF21706">
    <property type="entry name" value="FCSD_central"/>
    <property type="match status" value="1"/>
</dbReference>
<dbReference type="PROSITE" id="PS51318">
    <property type="entry name" value="TAT"/>
    <property type="match status" value="1"/>
</dbReference>
<dbReference type="Pfam" id="PF07992">
    <property type="entry name" value="Pyr_redox_2"/>
    <property type="match status" value="1"/>
</dbReference>
<feature type="chain" id="PRO_5046132671" evidence="2">
    <location>
        <begin position="29"/>
        <end position="420"/>
    </location>
</feature>
<feature type="domain" description="FAD/NAD(P)-binding" evidence="3">
    <location>
        <begin position="33"/>
        <end position="135"/>
    </location>
</feature>
<dbReference type="PANTHER" id="PTHR43755">
    <property type="match status" value="1"/>
</dbReference>
<dbReference type="InterPro" id="IPR023753">
    <property type="entry name" value="FAD/NAD-binding_dom"/>
</dbReference>
<dbReference type="InterPro" id="IPR006311">
    <property type="entry name" value="TAT_signal"/>
</dbReference>
<evidence type="ECO:0000256" key="1">
    <source>
        <dbReference type="SAM" id="MobiDB-lite"/>
    </source>
</evidence>
<sequence length="420" mass="44556">MNNLNRRRFIQVCGVGVALAALPYSLQAATGARVVVLGGGFAGATAAKYLRLFGHDLNVTLVDPAAAHVSCVGSNLVLTGESALAELTNPLSVLRDRYGVELLADSAVRVDPSTNTVHLASGASLEYEHVILAPGIDFDAVQGHDFQAMPHAWIAGEQTLLLRDQLLAMPAGGTFVIAIPNTPFRAHTAPYERATVVADFFRRERPGSKILILDANPGIAGMRRTFTTAFEGVYRDIVEYVPNVTVNAADALNMRLDISRDGLADSVTAEVINLIPAQKAGKLAFDSGLVPDGSRFAPVNPLNYASTLVPAANVHVLGDSQSTGQAKSGHMANAQAKVCVDAILRDLAGLEPDPAPKTTAAAFPPITRKTASWTTVTYSFDPVTMTMVSTSSAEAPEPTDDVREEEGPGWLRNLQRDSFA</sequence>
<dbReference type="EMBL" id="CP073346">
    <property type="protein sequence ID" value="UTW07058.1"/>
    <property type="molecule type" value="Genomic_DNA"/>
</dbReference>
<evidence type="ECO:0000256" key="2">
    <source>
        <dbReference type="SAM" id="SignalP"/>
    </source>
</evidence>
<proteinExistence type="predicted"/>
<name>A0ABY5H4N3_9PSED</name>
<gene>
    <name evidence="5" type="ORF">KDW96_18115</name>
</gene>
<organism evidence="5 6">
    <name type="scientific">Pseudomonas benzenivorans</name>
    <dbReference type="NCBI Taxonomy" id="556533"/>
    <lineage>
        <taxon>Bacteria</taxon>
        <taxon>Pseudomonadati</taxon>
        <taxon>Pseudomonadota</taxon>
        <taxon>Gammaproteobacteria</taxon>
        <taxon>Pseudomonadales</taxon>
        <taxon>Pseudomonadaceae</taxon>
        <taxon>Pseudomonas</taxon>
    </lineage>
</organism>
<dbReference type="PANTHER" id="PTHR43755:SF1">
    <property type="entry name" value="FAD-DEPENDENT PYRIDINE NUCLEOTIDE-DISULPHIDE OXIDOREDUCTASE"/>
    <property type="match status" value="1"/>
</dbReference>
<protein>
    <submittedName>
        <fullName evidence="5">NAD(P)/FAD-dependent oxidoreductase</fullName>
    </submittedName>
</protein>
<keyword evidence="6" id="KW-1185">Reference proteome</keyword>
<feature type="region of interest" description="Disordered" evidence="1">
    <location>
        <begin position="390"/>
        <end position="420"/>
    </location>
</feature>
<dbReference type="InterPro" id="IPR049386">
    <property type="entry name" value="FCSD_central"/>
</dbReference>
<evidence type="ECO:0000259" key="4">
    <source>
        <dbReference type="Pfam" id="PF21706"/>
    </source>
</evidence>
<dbReference type="InterPro" id="IPR036188">
    <property type="entry name" value="FAD/NAD-bd_sf"/>
</dbReference>
<dbReference type="InterPro" id="IPR052541">
    <property type="entry name" value="SQRD"/>
</dbReference>
<evidence type="ECO:0000313" key="6">
    <source>
        <dbReference type="Proteomes" id="UP001059672"/>
    </source>
</evidence>
<keyword evidence="2" id="KW-0732">Signal</keyword>
<reference evidence="5" key="1">
    <citation type="submission" date="2021-04" db="EMBL/GenBank/DDBJ databases">
        <title>Oceanospirillales bacteria with DddD are important DMSP degraders in coastal seawater.</title>
        <authorList>
            <person name="Liu J."/>
        </authorList>
    </citation>
    <scope>NUCLEOTIDE SEQUENCE</scope>
    <source>
        <strain evidence="5">D13-4</strain>
    </source>
</reference>
<dbReference type="SUPFAM" id="SSF51905">
    <property type="entry name" value="FAD/NAD(P)-binding domain"/>
    <property type="match status" value="2"/>
</dbReference>
<feature type="domain" description="Sulfide dehydrogenase [flavocytochrome c] flavoprotein chain central" evidence="4">
    <location>
        <begin position="159"/>
        <end position="276"/>
    </location>
</feature>
<dbReference type="Gene3D" id="3.50.50.60">
    <property type="entry name" value="FAD/NAD(P)-binding domain"/>
    <property type="match status" value="2"/>
</dbReference>
<accession>A0ABY5H4N3</accession>
<dbReference type="Proteomes" id="UP001059672">
    <property type="component" value="Chromosome"/>
</dbReference>
<feature type="signal peptide" evidence="2">
    <location>
        <begin position="1"/>
        <end position="28"/>
    </location>
</feature>
<evidence type="ECO:0000259" key="3">
    <source>
        <dbReference type="Pfam" id="PF07992"/>
    </source>
</evidence>